<organism evidence="3 4">
    <name type="scientific">Candidatus Doudnabacteria bacterium CG10_big_fil_rev_8_21_14_0_10_42_18</name>
    <dbReference type="NCBI Taxonomy" id="1974552"/>
    <lineage>
        <taxon>Bacteria</taxon>
        <taxon>Candidatus Doudnaibacteriota</taxon>
    </lineage>
</organism>
<feature type="transmembrane region" description="Helical" evidence="1">
    <location>
        <begin position="38"/>
        <end position="59"/>
    </location>
</feature>
<evidence type="ECO:0000313" key="4">
    <source>
        <dbReference type="Proteomes" id="UP000230922"/>
    </source>
</evidence>
<evidence type="ECO:0000259" key="2">
    <source>
        <dbReference type="Pfam" id="PF20803"/>
    </source>
</evidence>
<feature type="domain" description="Transcriptional repressor PaaX-like central Cas2-like" evidence="2">
    <location>
        <begin position="131"/>
        <end position="210"/>
    </location>
</feature>
<proteinExistence type="predicted"/>
<dbReference type="AlphaFoldDB" id="A0A2H0VA95"/>
<name>A0A2H0VA95_9BACT</name>
<sequence length="221" mass="25376">MKRYYKNTLAAALEKQLPEKAFLLDQSQLEHIKSASQIVLALVGAAGVVAAAAIAPNILKSFKSVKAISRSLRKNNRPAEKIAKTYYYLKEKGYVNMYLKGGEITVELTGEGKKRLQKMSYEALGVPKTKLWDGKWWFVLADIPTKEHRNQADSFRRKIRMLGLYPLQRTVWVYPYDPTDAIAFVSSRLLIDRFVTVLRADRLDQNDEKTLRDYYKRIGVI</sequence>
<evidence type="ECO:0000256" key="1">
    <source>
        <dbReference type="SAM" id="Phobius"/>
    </source>
</evidence>
<keyword evidence="1" id="KW-1133">Transmembrane helix</keyword>
<reference evidence="4" key="1">
    <citation type="submission" date="2017-09" db="EMBL/GenBank/DDBJ databases">
        <title>Depth-based differentiation of microbial function through sediment-hosted aquifers and enrichment of novel symbionts in the deep terrestrial subsurface.</title>
        <authorList>
            <person name="Probst A.J."/>
            <person name="Ladd B."/>
            <person name="Jarett J.K."/>
            <person name="Geller-Mcgrath D.E."/>
            <person name="Sieber C.M.K."/>
            <person name="Emerson J.B."/>
            <person name="Anantharaman K."/>
            <person name="Thomas B.C."/>
            <person name="Malmstrom R."/>
            <person name="Stieglmeier M."/>
            <person name="Klingl A."/>
            <person name="Woyke T."/>
            <person name="Ryan C.M."/>
            <person name="Banfield J.F."/>
        </authorList>
    </citation>
    <scope>NUCLEOTIDE SEQUENCE [LARGE SCALE GENOMIC DNA]</scope>
</reference>
<keyword evidence="1" id="KW-0472">Membrane</keyword>
<protein>
    <recommendedName>
        <fullName evidence="2">Transcriptional repressor PaaX-like central Cas2-like domain-containing protein</fullName>
    </recommendedName>
</protein>
<dbReference type="InterPro" id="IPR048846">
    <property type="entry name" value="PaaX-like_central"/>
</dbReference>
<dbReference type="EMBL" id="PFAK01000056">
    <property type="protein sequence ID" value="PIR96018.1"/>
    <property type="molecule type" value="Genomic_DNA"/>
</dbReference>
<dbReference type="Gene3D" id="3.30.70.2650">
    <property type="match status" value="1"/>
</dbReference>
<dbReference type="Pfam" id="PF20803">
    <property type="entry name" value="PaaX_M"/>
    <property type="match status" value="1"/>
</dbReference>
<evidence type="ECO:0000313" key="3">
    <source>
        <dbReference type="EMBL" id="PIR96018.1"/>
    </source>
</evidence>
<keyword evidence="1" id="KW-0812">Transmembrane</keyword>
<comment type="caution">
    <text evidence="3">The sequence shown here is derived from an EMBL/GenBank/DDBJ whole genome shotgun (WGS) entry which is preliminary data.</text>
</comment>
<dbReference type="Proteomes" id="UP000230922">
    <property type="component" value="Unassembled WGS sequence"/>
</dbReference>
<accession>A0A2H0VA95</accession>
<gene>
    <name evidence="3" type="ORF">COT92_03330</name>
</gene>